<protein>
    <submittedName>
        <fullName evidence="4">Uncharacterized protein</fullName>
    </submittedName>
</protein>
<dbReference type="InterPro" id="IPR004886">
    <property type="entry name" value="Glucanosyltransferase"/>
</dbReference>
<dbReference type="STRING" id="1317122.ATO12_04220"/>
<organism evidence="4 5">
    <name type="scientific">Aquimarina atlantica</name>
    <dbReference type="NCBI Taxonomy" id="1317122"/>
    <lineage>
        <taxon>Bacteria</taxon>
        <taxon>Pseudomonadati</taxon>
        <taxon>Bacteroidota</taxon>
        <taxon>Flavobacteriia</taxon>
        <taxon>Flavobacteriales</taxon>
        <taxon>Flavobacteriaceae</taxon>
        <taxon>Aquimarina</taxon>
    </lineage>
</organism>
<dbReference type="Proteomes" id="UP000023541">
    <property type="component" value="Unassembled WGS sequence"/>
</dbReference>
<dbReference type="GO" id="GO:0005886">
    <property type="term" value="C:plasma membrane"/>
    <property type="evidence" value="ECO:0007669"/>
    <property type="project" value="TreeGrafter"/>
</dbReference>
<keyword evidence="1" id="KW-0732">Signal</keyword>
<keyword evidence="3" id="KW-0325">Glycoprotein</keyword>
<dbReference type="RefSeq" id="WP_034238893.1">
    <property type="nucleotide sequence ID" value="NZ_AQRA01000001.1"/>
</dbReference>
<gene>
    <name evidence="4" type="ORF">ATO12_04220</name>
</gene>
<keyword evidence="5" id="KW-1185">Reference proteome</keyword>
<proteinExistence type="predicted"/>
<evidence type="ECO:0000256" key="1">
    <source>
        <dbReference type="ARBA" id="ARBA00022729"/>
    </source>
</evidence>
<keyword evidence="2" id="KW-1015">Disulfide bond</keyword>
<reference evidence="4 5" key="1">
    <citation type="submission" date="2014-04" db="EMBL/GenBank/DDBJ databases">
        <title>Aquimarina sp. 22II-S11-z7 Genome Sequencing.</title>
        <authorList>
            <person name="Lai Q."/>
        </authorList>
    </citation>
    <scope>NUCLEOTIDE SEQUENCE [LARGE SCALE GENOMIC DNA]</scope>
    <source>
        <strain evidence="4 5">22II-S11-z7</strain>
    </source>
</reference>
<dbReference type="PANTHER" id="PTHR31468">
    <property type="entry name" value="1,3-BETA-GLUCANOSYLTRANSFERASE GAS1"/>
    <property type="match status" value="1"/>
</dbReference>
<dbReference type="PANTHER" id="PTHR31468:SF2">
    <property type="entry name" value="1,3-BETA-GLUCANOSYLTRANSFERASE GAS1"/>
    <property type="match status" value="1"/>
</dbReference>
<comment type="caution">
    <text evidence="4">The sequence shown here is derived from an EMBL/GenBank/DDBJ whole genome shotgun (WGS) entry which is preliminary data.</text>
</comment>
<dbReference type="eggNOG" id="ENOG503001J">
    <property type="taxonomic scope" value="Bacteria"/>
</dbReference>
<dbReference type="OrthoDB" id="1154832at2"/>
<accession>A0A023C112</accession>
<dbReference type="Pfam" id="PF03198">
    <property type="entry name" value="Glyco_hydro_72"/>
    <property type="match status" value="1"/>
</dbReference>
<dbReference type="InterPro" id="IPR017853">
    <property type="entry name" value="GH"/>
</dbReference>
<evidence type="ECO:0000256" key="3">
    <source>
        <dbReference type="ARBA" id="ARBA00023180"/>
    </source>
</evidence>
<sequence length="465" mass="49942">MTQSINSSNITPITISNNLFMCGKDQWAPKGVCYQPTDFVDPISDNNLTVIQNLLKTTTTYGFTNMKINAIRVYQVDPTKDHTKVMNALAAAGIYVLVGAVDHTTVHDGPTIYNARLKAVADEFCKYQNVLGFSIGNETIDPGAKGQNPGYDIPNKIRAGAKYLKAYMAKNCPRVVPVTAALRDDPDFTIPAAKAYMCGDPSERLDFLGYNCERWAGGTLAAKVGAYYTLTKAFEGANPVPITFTEMGSNPRAVSPRTWEQVDYLYGGTKLTPQSGSGSPINMADVVSGGFAFRYYERNAGWGMLTTSGDEIPNHGANSIITEYSKITSFSSTGNTMGTAPCDKNNPYVKGSAIPSSGLPTAVKVTLTNSITNPASGRNIKFNYTSNLNAANPTWIEAVAIKANGPKTTFTFPKGTNGISMIYEVDSKWNQGCQLSGQALLQLADGDTIEGNWMSPDGNGNCAIS</sequence>
<evidence type="ECO:0000256" key="2">
    <source>
        <dbReference type="ARBA" id="ARBA00023157"/>
    </source>
</evidence>
<dbReference type="Gene3D" id="3.20.20.80">
    <property type="entry name" value="Glycosidases"/>
    <property type="match status" value="1"/>
</dbReference>
<name>A0A023C112_9FLAO</name>
<dbReference type="EMBL" id="AQRA01000001">
    <property type="protein sequence ID" value="EZH76002.1"/>
    <property type="molecule type" value="Genomic_DNA"/>
</dbReference>
<dbReference type="GO" id="GO:0042124">
    <property type="term" value="F:1,3-beta-glucanosyltransferase activity"/>
    <property type="evidence" value="ECO:0007669"/>
    <property type="project" value="TreeGrafter"/>
</dbReference>
<dbReference type="SUPFAM" id="SSF51445">
    <property type="entry name" value="(Trans)glycosidases"/>
    <property type="match status" value="1"/>
</dbReference>
<evidence type="ECO:0000313" key="5">
    <source>
        <dbReference type="Proteomes" id="UP000023541"/>
    </source>
</evidence>
<dbReference type="GO" id="GO:0034411">
    <property type="term" value="P:cell wall (1-&gt;3)-beta-D-glucan biosynthetic process"/>
    <property type="evidence" value="ECO:0007669"/>
    <property type="project" value="TreeGrafter"/>
</dbReference>
<dbReference type="AlphaFoldDB" id="A0A023C112"/>
<evidence type="ECO:0000313" key="4">
    <source>
        <dbReference type="EMBL" id="EZH76002.1"/>
    </source>
</evidence>